<protein>
    <submittedName>
        <fullName evidence="1">Uncharacterized protein</fullName>
    </submittedName>
</protein>
<reference evidence="1 2" key="1">
    <citation type="submission" date="2019-02" db="EMBL/GenBank/DDBJ databases">
        <title>Deep-cultivation of Planctomycetes and their phenomic and genomic characterization uncovers novel biology.</title>
        <authorList>
            <person name="Wiegand S."/>
            <person name="Jogler M."/>
            <person name="Boedeker C."/>
            <person name="Pinto D."/>
            <person name="Vollmers J."/>
            <person name="Rivas-Marin E."/>
            <person name="Kohn T."/>
            <person name="Peeters S.H."/>
            <person name="Heuer A."/>
            <person name="Rast P."/>
            <person name="Oberbeckmann S."/>
            <person name="Bunk B."/>
            <person name="Jeske O."/>
            <person name="Meyerdierks A."/>
            <person name="Storesund J.E."/>
            <person name="Kallscheuer N."/>
            <person name="Luecker S."/>
            <person name="Lage O.M."/>
            <person name="Pohl T."/>
            <person name="Merkel B.J."/>
            <person name="Hornburger P."/>
            <person name="Mueller R.-W."/>
            <person name="Bruemmer F."/>
            <person name="Labrenz M."/>
            <person name="Spormann A.M."/>
            <person name="Op Den Camp H."/>
            <person name="Overmann J."/>
            <person name="Amann R."/>
            <person name="Jetten M.S.M."/>
            <person name="Mascher T."/>
            <person name="Medema M.H."/>
            <person name="Devos D.P."/>
            <person name="Kaster A.-K."/>
            <person name="Ovreas L."/>
            <person name="Rohde M."/>
            <person name="Galperin M.Y."/>
            <person name="Jogler C."/>
        </authorList>
    </citation>
    <scope>NUCLEOTIDE SEQUENCE [LARGE SCALE GENOMIC DNA]</scope>
    <source>
        <strain evidence="1 2">Poly59</strain>
    </source>
</reference>
<evidence type="ECO:0000313" key="2">
    <source>
        <dbReference type="Proteomes" id="UP000317977"/>
    </source>
</evidence>
<accession>A0A5C6FBM1</accession>
<keyword evidence="2" id="KW-1185">Reference proteome</keyword>
<proteinExistence type="predicted"/>
<dbReference type="Proteomes" id="UP000317977">
    <property type="component" value="Unassembled WGS sequence"/>
</dbReference>
<gene>
    <name evidence="1" type="ORF">Poly59_08660</name>
</gene>
<dbReference type="EMBL" id="SJPX01000001">
    <property type="protein sequence ID" value="TWU57957.1"/>
    <property type="molecule type" value="Genomic_DNA"/>
</dbReference>
<evidence type="ECO:0000313" key="1">
    <source>
        <dbReference type="EMBL" id="TWU57957.1"/>
    </source>
</evidence>
<dbReference type="AlphaFoldDB" id="A0A5C6FBM1"/>
<sequence>MLTIIVALGRVKWGYAVGVDAAACLFAAIVSESIERVVLGHAWGTYQHMTGTRRASLTAVLSAATFAAIHHESGHSLGRRINYSRSNCD</sequence>
<comment type="caution">
    <text evidence="1">The sequence shown here is derived from an EMBL/GenBank/DDBJ whole genome shotgun (WGS) entry which is preliminary data.</text>
</comment>
<name>A0A5C6FBM1_9BACT</name>
<organism evidence="1 2">
    <name type="scientific">Rubripirellula reticaptiva</name>
    <dbReference type="NCBI Taxonomy" id="2528013"/>
    <lineage>
        <taxon>Bacteria</taxon>
        <taxon>Pseudomonadati</taxon>
        <taxon>Planctomycetota</taxon>
        <taxon>Planctomycetia</taxon>
        <taxon>Pirellulales</taxon>
        <taxon>Pirellulaceae</taxon>
        <taxon>Rubripirellula</taxon>
    </lineage>
</organism>